<dbReference type="NCBIfam" id="NF037954">
    <property type="entry name" value="het_cyst_PatD"/>
    <property type="match status" value="1"/>
</dbReference>
<dbReference type="KEGG" id="cmp:Cha6605_5769"/>
<protein>
    <submittedName>
        <fullName evidence="1">Uncharacterized protein</fullName>
    </submittedName>
</protein>
<keyword evidence="2" id="KW-1185">Reference proteome</keyword>
<dbReference type="InterPro" id="IPR047810">
    <property type="entry name" value="PatD-like"/>
</dbReference>
<dbReference type="AlphaFoldDB" id="K9UP80"/>
<dbReference type="Proteomes" id="UP000010366">
    <property type="component" value="Chromosome"/>
</dbReference>
<dbReference type="HOGENOM" id="CLU_158638_0_0_3"/>
<accession>K9UP80</accession>
<evidence type="ECO:0000313" key="1">
    <source>
        <dbReference type="EMBL" id="AFY96625.1"/>
    </source>
</evidence>
<name>K9UP80_CHAP6</name>
<dbReference type="OrthoDB" id="583449at2"/>
<sequence length="115" mass="13282">MLPSEQILMWQQLFTRLSDLPSDSIPELKVSLRQTIDFFESEILTQDLDLPEPLAGKIRSYATESYRLLRLLPMDVMFMAAARNPTTVRQRRQAYQEKLTLSLEYCQAAIASLQS</sequence>
<organism evidence="1 2">
    <name type="scientific">Chamaesiphon minutus (strain ATCC 27169 / PCC 6605)</name>
    <dbReference type="NCBI Taxonomy" id="1173020"/>
    <lineage>
        <taxon>Bacteria</taxon>
        <taxon>Bacillati</taxon>
        <taxon>Cyanobacteriota</taxon>
        <taxon>Cyanophyceae</taxon>
        <taxon>Gomontiellales</taxon>
        <taxon>Chamaesiphonaceae</taxon>
        <taxon>Chamaesiphon</taxon>
    </lineage>
</organism>
<proteinExistence type="predicted"/>
<reference evidence="1 2" key="1">
    <citation type="submission" date="2012-05" db="EMBL/GenBank/DDBJ databases">
        <title>Finished chromosome of genome of Chamaesiphon sp. PCC 6605.</title>
        <authorList>
            <consortium name="US DOE Joint Genome Institute"/>
            <person name="Gugger M."/>
            <person name="Coursin T."/>
            <person name="Rippka R."/>
            <person name="Tandeau De Marsac N."/>
            <person name="Huntemann M."/>
            <person name="Wei C.-L."/>
            <person name="Han J."/>
            <person name="Detter J.C."/>
            <person name="Han C."/>
            <person name="Tapia R."/>
            <person name="Chen A."/>
            <person name="Kyrpides N."/>
            <person name="Mavromatis K."/>
            <person name="Markowitz V."/>
            <person name="Szeto E."/>
            <person name="Ivanova N."/>
            <person name="Pagani I."/>
            <person name="Pati A."/>
            <person name="Goodwin L."/>
            <person name="Nordberg H.P."/>
            <person name="Cantor M.N."/>
            <person name="Hua S.X."/>
            <person name="Woyke T."/>
            <person name="Kerfeld C.A."/>
        </authorList>
    </citation>
    <scope>NUCLEOTIDE SEQUENCE [LARGE SCALE GENOMIC DNA]</scope>
    <source>
        <strain evidence="2">ATCC 27169 / PCC 6605</strain>
    </source>
</reference>
<dbReference type="EMBL" id="CP003600">
    <property type="protein sequence ID" value="AFY96625.1"/>
    <property type="molecule type" value="Genomic_DNA"/>
</dbReference>
<evidence type="ECO:0000313" key="2">
    <source>
        <dbReference type="Proteomes" id="UP000010366"/>
    </source>
</evidence>
<dbReference type="RefSeq" id="WP_015162700.1">
    <property type="nucleotide sequence ID" value="NC_019697.1"/>
</dbReference>
<gene>
    <name evidence="1" type="ORF">Cha6605_5769</name>
</gene>